<evidence type="ECO:0008006" key="3">
    <source>
        <dbReference type="Google" id="ProtNLM"/>
    </source>
</evidence>
<comment type="caution">
    <text evidence="1">The sequence shown here is derived from an EMBL/GenBank/DDBJ whole genome shotgun (WGS) entry which is preliminary data.</text>
</comment>
<proteinExistence type="predicted"/>
<keyword evidence="2" id="KW-1185">Reference proteome</keyword>
<name>A0ABQ6I2S4_9MICO</name>
<evidence type="ECO:0000313" key="1">
    <source>
        <dbReference type="EMBL" id="GMA24815.1"/>
    </source>
</evidence>
<accession>A0ABQ6I2S4</accession>
<protein>
    <recommendedName>
        <fullName evidence="3">Sugar ABC transporter ATP-binding protein</fullName>
    </recommendedName>
</protein>
<dbReference type="SUPFAM" id="SSF52540">
    <property type="entry name" value="P-loop containing nucleoside triphosphate hydrolases"/>
    <property type="match status" value="1"/>
</dbReference>
<organism evidence="1 2">
    <name type="scientific">Luteimicrobium album</name>
    <dbReference type="NCBI Taxonomy" id="1054550"/>
    <lineage>
        <taxon>Bacteria</taxon>
        <taxon>Bacillati</taxon>
        <taxon>Actinomycetota</taxon>
        <taxon>Actinomycetes</taxon>
        <taxon>Micrococcales</taxon>
        <taxon>Luteimicrobium</taxon>
    </lineage>
</organism>
<evidence type="ECO:0000313" key="2">
    <source>
        <dbReference type="Proteomes" id="UP001157091"/>
    </source>
</evidence>
<dbReference type="InterPro" id="IPR027417">
    <property type="entry name" value="P-loop_NTPase"/>
</dbReference>
<reference evidence="2" key="1">
    <citation type="journal article" date="2019" name="Int. J. Syst. Evol. Microbiol.">
        <title>The Global Catalogue of Microorganisms (GCM) 10K type strain sequencing project: providing services to taxonomists for standard genome sequencing and annotation.</title>
        <authorList>
            <consortium name="The Broad Institute Genomics Platform"/>
            <consortium name="The Broad Institute Genome Sequencing Center for Infectious Disease"/>
            <person name="Wu L."/>
            <person name="Ma J."/>
        </authorList>
    </citation>
    <scope>NUCLEOTIDE SEQUENCE [LARGE SCALE GENOMIC DNA]</scope>
    <source>
        <strain evidence="2">NBRC 106348</strain>
    </source>
</reference>
<dbReference type="EMBL" id="BSUK01000001">
    <property type="protein sequence ID" value="GMA24815.1"/>
    <property type="molecule type" value="Genomic_DNA"/>
</dbReference>
<gene>
    <name evidence="1" type="ORF">GCM10025864_25740</name>
</gene>
<dbReference type="Proteomes" id="UP001157091">
    <property type="component" value="Unassembled WGS sequence"/>
</dbReference>
<sequence>MLDLILTLRDRGIPIVLISHNMPHVFEVADRIHIQRLGKRAAVVTPQSHSMTDAVAIMTGATEA</sequence>
<dbReference type="Gene3D" id="3.40.50.300">
    <property type="entry name" value="P-loop containing nucleotide triphosphate hydrolases"/>
    <property type="match status" value="1"/>
</dbReference>